<sequence length="3573" mass="376823">MMWIAVALAALGFLHTVVNGNSLVVISQPTTITAGDAIQPPPVVQLIDDSGLVLTSINAGFVTVSIGVNPPVFGQLSGITGLTFPIIGGIATCTGLSIDLIGAGYTLKFASLYHGLQTESFPFNILLGPAYKLSMYTYIGTALGGTPFLPQPIVSIVDKGGNVVDNVNQGTVSVAILNNPVGGILTPTSAYTVMLYQGLGKFFDLKIDKAGGPYVLRFTADNVNALPGGKIFDTFPFTVGIGPANKMIITEHPSAAFGGEAFVVQPTITLIDAGLNTLTTQINMLVVATIYANPSRGALLPVQETQAGIIDGKASFKNLRITAAGNNYQLRFAVKTPNVKGLYVETGLFVLGPSFNVYVGSHFALAVVQPPESAIADGQPIPKQPVLELRDRGANVISTENLALVTVFMVPSLALYNTLTISTATTVVATITDVSLLPSTFTSPFGAGTDLVLAVTFSQDVLATGNVQISLNSGNGAVARCTTLLTWSRTLLFTYGITPGHSTSALNFVSLALVAGTINDRLGNPASPTLPDPTTAGLRPVVAVDTTVPSIASLDCGGTTIPGSYGPGQDLVIAVTFSVPVFALGTTPPTISLNVVPATTAAYLSGNGTNTLLFKYTVGLTDVTTSTWLDLTTTINLNGGSIQRAATTPNQAAVITLPTNPLLTLPTRCALQIDTALVTVDASVGVKSITPNGIYAPGDTITITVAFTKVVVVTGIPLLILNTGQNAIYTSGSGSTTLRFVYTVAPGDFTAVLNYAHNNALVLNGGTILRSVTAGTASAVVGLSLAPTTTATKALADQSALQIDGTTPTIASVSFPTGGPSTYTRGDSVFISVVFSAAVVVSGGPPTLALNTNQKAVYTSGSGTTTLVFTYVVRIGDSTNQLLYNNLVSLALNGGTIRKLSANPVLSADLSLPTPPNILQGPVAIDPNVAFTTTVTGITSDTVIGEYGLNQVIQVFVTFSDVVQVMGAVQLSLQPRAIQYASGSGTTRLVFLYVVGQNDATLSLNVASTSPFSCAAGSLCSVTNANLVAVNLDCTGIVLQPQGIAVSTDAPVVVSVAALTTAPTVNSNTFVVGDVIDIVVTASKQVHIDPSPDVFPDKVPLLFLSTNRTGATAHFLQYGVDRTQLVFRYIVQLGDYTTDLKYTSTNALTLNYNQATIKRLSTNPTTDLNLVLPSPQSLGIGLKIDTSRTPYVISVTSTTPDGAYYCGDLIVIQVLFSEFVVVTGQPVLRLDLGLNDRAAVYTSGSGTSLLTFQFTVGQDDTSTDLGYIDIKSLVVPDGSSILHRATIPTVRANLRLPTPATPGSLRANRNLVIRGTTPYISDISFVTPNGTYTVNNLIQIAVTFTTKVTVTGAPTLELGTGAVLRRASYIPGNPGTTLVFQYRVETADTATKLDYSTANALQLNGGTIMTTPSQANRAPIQMANTHLNPPGGALNGKRIIQASLGRVAYVDLGIDTMGLGYVIYFSTPPSILTSVQFDVTYSTVWEVRNSPIDVSNRGDMSGWSVDVNGNVAIVGSPGGNAKQYNVQEITAYGTASAFVDEVQYVQTTCVQRDATQVLVSSVAPGNTVQGYFSLMLGATGPTRRLLADYDEVQLQTALYLDFGLDPASVSVSRTPNTYCGCYNAYQWTITFHTQGDVPTLVARSYLTGQGATIGDGMGGNSAIVLTEPPVVSGQFALRYGRITTQNMPSNVDAATMATRLSVDLNLPIRSVSRSAPTVQNGYTWSITFSSSSTIFNPNELQPAPVLLTGNQVLLTVRTIREGQAPLYGSFRLGLGTESTGNIPVTATAADMTAALLTLSQVKTVNVVRSAQNLFGGYTWTVTFIEINTPSMYGLILSNMGTLPPLQPSTFVNNIPILLGSDATVSVAYAGINPSVNSAASQGNSLGDNAGSATIFVPYYKQWIISAYLVGLDTSLGDRFGASVGMCTTGGRAIVGAPYARFKGNTEQQRLSCLADGGTFTLSFLGQVSSPIPFNAPAATLQSAIASLLRSKIEAVTVSAYTQLCNGMAVVLTLATQDLADPSGNIPELAADGTNLILGGGPGSVGVQQIVQGTYRLDGPMAKGVACGGVYFFASSAPGVWTQVVKVVPTQGSETMSSEFGASVSMDANYAVVGAPGASFTKGEAYIYLYDGVTWSLFQKLTTSPYASTPGDRFGESVKISSTTIVVGAPGYDNGMGAVFVFQLVNGQFVSRQKLQAADLNAGDRFGSTVAVDMQTSTIAIGTINRNQKGAVYVYYSSDLLFSLQQVVVGSDTRLNDGFGQSVAVVKDVLLVGANQIFNSNQALTIRKAVQTITTSASSTLGRTFRVGFRKISDGIEEDFVFSSPIPFDATATAMKQQLQNDLSTGELIVTRLGPDSNSGYSWSITFTESNGDVPIFEVDGSQLLGNDAKVICTLDIRVPPILRSNVYVFLRSGSTWQEQATLRPTSKQYFSMFGSAVSLSRSSPFAMVGAYNADTLFSAINSGAAYMFDMGFLDFRLSSPTYTVLEGSSVSIQIQRCGLLGASCIMRTTSTTEYINYDTGDAVSDMKGSNFIPSKTLRFIGPFQQLSMLDVTPDTPGAKYYADVMGPEPYPLVTKGRFILPLLIGTANSRAQSYGSSEYRSVWIDSQYDYMGLSDYVLSSGEIQFTPQTVTGAFTVSTTDDAVFEYPDETINVRLSVPGMWPSYPSQFWSKITILDNGDGGFGTASYTARLAGDAAAGSRMGSSVAYFDNLNIAAVGAPRAQLMGIACGAVYIFSSLSGVWTLEAKLTPRACTSGLGFGTSVAIDGSYGTVRLVVGSPGGSMPSAIVYKRSPTGTWTLETSFSEPNALSVTDNYAGRGAVAIHGNLVVVGASGLESVFVYTCTPTGWLPSILLRASDYAVDQVYLLGVTHVFRFGASVDINRRTIIVGAPQANYGPQRVLDTDFLSTGAAYTYYLPAQVQVISLMADSLLNAGEFTISNGVTTTSPLSYEISASDMAIALKALIPEIEVSRSGDIVTGFAWSITFISEVVPQPLLIPAWRGAGCAICITFNIGYTTDPTRQVKVVELVPLGAWTFHSRLTASDGNHADRFGHKVAIDGNAAIVGAYASSATTSTTWNFETGDLTGWIKTGTAFDSQPTYGDNVMARGNVYRKVPVNQGSLRHEGRYWVGTYESRPGAGATQQPTPFTCSFPNGDCKATQYLLPGAAIAGTTQGDGPQGTLSSQAFTILGRRIRFRVGGGCDIAYVYVELLVDGLSVMRSSGRCDERMRQVSWNVTAYQNKSALIRIVDASSSVLWGHINVDDFKFDWPIEQVTTNSAGVAYTFERQGTVATYSQCTELPKLQCSWVLQARLEASDKRSSDKFGFAVDIDDSTGTAVIGAYGQYGVNLNNTIVLGERTGSIFLFSRVDAVKDGAGTVLSPPRWLAKESAKFQSNDKAASADWGFAISLNGPRLAVGSPGYGGNNAGCGYVFDTRFLQLQFASKEVGVIENDVSGQVIVVVTRSGDLSAPLTIGYSTSDRNAVGIDSGWYAACTAMMIQNRINCGDYQQTRGEVTFNVGESNKVIAVPIVNDWCYEQYPEYIAVRLNVLGGDVLLGEQFSMNIRIDDDDFGRDTC</sequence>
<keyword evidence="3" id="KW-0106">Calcium</keyword>
<dbReference type="InterPro" id="IPR003644">
    <property type="entry name" value="Calx_beta"/>
</dbReference>
<evidence type="ECO:0000256" key="1">
    <source>
        <dbReference type="ARBA" id="ARBA00022729"/>
    </source>
</evidence>
<evidence type="ECO:0000259" key="7">
    <source>
        <dbReference type="Pfam" id="PF03160"/>
    </source>
</evidence>
<evidence type="ECO:0000256" key="2">
    <source>
        <dbReference type="ARBA" id="ARBA00022737"/>
    </source>
</evidence>
<feature type="domain" description="Calx-beta" evidence="7">
    <location>
        <begin position="2614"/>
        <end position="2659"/>
    </location>
</feature>
<organism evidence="8 9">
    <name type="scientific">Aphanomyces euteiches</name>
    <dbReference type="NCBI Taxonomy" id="100861"/>
    <lineage>
        <taxon>Eukaryota</taxon>
        <taxon>Sar</taxon>
        <taxon>Stramenopiles</taxon>
        <taxon>Oomycota</taxon>
        <taxon>Saprolegniomycetes</taxon>
        <taxon>Saprolegniales</taxon>
        <taxon>Verrucalvaceae</taxon>
        <taxon>Aphanomyces</taxon>
    </lineage>
</organism>
<feature type="repeat" description="FG-GAP" evidence="5">
    <location>
        <begin position="2138"/>
        <end position="2190"/>
    </location>
</feature>
<dbReference type="EMBL" id="VJMJ01000030">
    <property type="protein sequence ID" value="KAF0742125.1"/>
    <property type="molecule type" value="Genomic_DNA"/>
</dbReference>
<evidence type="ECO:0000256" key="5">
    <source>
        <dbReference type="PROSITE-ProRule" id="PRU00803"/>
    </source>
</evidence>
<accession>A0A6G0XP12</accession>
<keyword evidence="4" id="KW-0325">Glycoprotein</keyword>
<evidence type="ECO:0000313" key="8">
    <source>
        <dbReference type="EMBL" id="KAF0742125.1"/>
    </source>
</evidence>
<dbReference type="InterPro" id="IPR013517">
    <property type="entry name" value="FG-GAP"/>
</dbReference>
<keyword evidence="9" id="KW-1185">Reference proteome</keyword>
<dbReference type="InterPro" id="IPR013519">
    <property type="entry name" value="Int_alpha_beta-p"/>
</dbReference>
<dbReference type="SUPFAM" id="SSF141072">
    <property type="entry name" value="CalX-like"/>
    <property type="match status" value="2"/>
</dbReference>
<feature type="chain" id="PRO_5026323590" description="Calx-beta domain-containing protein" evidence="6">
    <location>
        <begin position="21"/>
        <end position="3573"/>
    </location>
</feature>
<dbReference type="SMART" id="SM00191">
    <property type="entry name" value="Int_alpha"/>
    <property type="match status" value="5"/>
</dbReference>
<dbReference type="GO" id="GO:0007154">
    <property type="term" value="P:cell communication"/>
    <property type="evidence" value="ECO:0007669"/>
    <property type="project" value="InterPro"/>
</dbReference>
<dbReference type="InterPro" id="IPR028994">
    <property type="entry name" value="Integrin_alpha_N"/>
</dbReference>
<evidence type="ECO:0000256" key="3">
    <source>
        <dbReference type="ARBA" id="ARBA00022837"/>
    </source>
</evidence>
<dbReference type="Proteomes" id="UP000481153">
    <property type="component" value="Unassembled WGS sequence"/>
</dbReference>
<name>A0A6G0XP12_9STRA</name>
<dbReference type="InterPro" id="IPR038081">
    <property type="entry name" value="CalX-like_sf"/>
</dbReference>
<dbReference type="VEuPathDB" id="FungiDB:AeMF1_000209"/>
<evidence type="ECO:0000256" key="4">
    <source>
        <dbReference type="ARBA" id="ARBA00023180"/>
    </source>
</evidence>
<feature type="signal peptide" evidence="6">
    <location>
        <begin position="1"/>
        <end position="20"/>
    </location>
</feature>
<protein>
    <recommendedName>
        <fullName evidence="7">Calx-beta domain-containing protein</fullName>
    </recommendedName>
</protein>
<dbReference type="Pfam" id="PF14312">
    <property type="entry name" value="FG-GAP_2"/>
    <property type="match status" value="5"/>
</dbReference>
<keyword evidence="2" id="KW-0677">Repeat</keyword>
<dbReference type="GO" id="GO:0016020">
    <property type="term" value="C:membrane"/>
    <property type="evidence" value="ECO:0007669"/>
    <property type="project" value="InterPro"/>
</dbReference>
<comment type="caution">
    <text evidence="8">The sequence shown here is derived from an EMBL/GenBank/DDBJ whole genome shotgun (WGS) entry which is preliminary data.</text>
</comment>
<gene>
    <name evidence="8" type="ORF">Ae201684_002797</name>
</gene>
<reference evidence="8 9" key="1">
    <citation type="submission" date="2019-07" db="EMBL/GenBank/DDBJ databases">
        <title>Genomics analysis of Aphanomyces spp. identifies a new class of oomycete effector associated with host adaptation.</title>
        <authorList>
            <person name="Gaulin E."/>
        </authorList>
    </citation>
    <scope>NUCLEOTIDE SEQUENCE [LARGE SCALE GENOMIC DNA]</scope>
    <source>
        <strain evidence="8 9">ATCC 201684</strain>
    </source>
</reference>
<keyword evidence="1 6" id="KW-0732">Signal</keyword>
<evidence type="ECO:0000256" key="6">
    <source>
        <dbReference type="SAM" id="SignalP"/>
    </source>
</evidence>
<dbReference type="PROSITE" id="PS51470">
    <property type="entry name" value="FG_GAP"/>
    <property type="match status" value="1"/>
</dbReference>
<proteinExistence type="predicted"/>
<dbReference type="Gene3D" id="2.60.40.2030">
    <property type="match status" value="2"/>
</dbReference>
<dbReference type="PANTHER" id="PTHR36220">
    <property type="entry name" value="UNNAMED PRODUCT"/>
    <property type="match status" value="1"/>
</dbReference>
<dbReference type="Pfam" id="PF03160">
    <property type="entry name" value="Calx-beta"/>
    <property type="match status" value="3"/>
</dbReference>
<evidence type="ECO:0000313" key="9">
    <source>
        <dbReference type="Proteomes" id="UP000481153"/>
    </source>
</evidence>
<dbReference type="Gene3D" id="2.130.10.130">
    <property type="entry name" value="Integrin alpha, N-terminal"/>
    <property type="match status" value="1"/>
</dbReference>
<dbReference type="PANTHER" id="PTHR36220:SF1">
    <property type="entry name" value="GAMMA TUBULIN COMPLEX COMPONENT C-TERMINAL DOMAIN-CONTAINING PROTEIN"/>
    <property type="match status" value="1"/>
</dbReference>
<feature type="domain" description="Calx-beta" evidence="7">
    <location>
        <begin position="3436"/>
        <end position="3481"/>
    </location>
</feature>
<feature type="domain" description="Calx-beta" evidence="7">
    <location>
        <begin position="3504"/>
        <end position="3538"/>
    </location>
</feature>